<protein>
    <submittedName>
        <fullName evidence="2">Uncharacterized protein</fullName>
    </submittedName>
</protein>
<reference evidence="2" key="1">
    <citation type="submission" date="2022-07" db="EMBL/GenBank/DDBJ databases">
        <title>Genome Sequence of Agrocybe chaxingu.</title>
        <authorList>
            <person name="Buettner E."/>
        </authorList>
    </citation>
    <scope>NUCLEOTIDE SEQUENCE</scope>
    <source>
        <strain evidence="2">MP-N11</strain>
    </source>
</reference>
<feature type="transmembrane region" description="Helical" evidence="1">
    <location>
        <begin position="124"/>
        <end position="145"/>
    </location>
</feature>
<name>A0A9W8JVB7_9AGAR</name>
<evidence type="ECO:0000256" key="1">
    <source>
        <dbReference type="SAM" id="Phobius"/>
    </source>
</evidence>
<evidence type="ECO:0000313" key="3">
    <source>
        <dbReference type="Proteomes" id="UP001148786"/>
    </source>
</evidence>
<feature type="transmembrane region" description="Helical" evidence="1">
    <location>
        <begin position="82"/>
        <end position="108"/>
    </location>
</feature>
<comment type="caution">
    <text evidence="2">The sequence shown here is derived from an EMBL/GenBank/DDBJ whole genome shotgun (WGS) entry which is preliminary data.</text>
</comment>
<proteinExistence type="predicted"/>
<keyword evidence="1" id="KW-0472">Membrane</keyword>
<gene>
    <name evidence="2" type="ORF">NLJ89_g8403</name>
</gene>
<keyword evidence="1" id="KW-1133">Transmembrane helix</keyword>
<dbReference type="Proteomes" id="UP001148786">
    <property type="component" value="Unassembled WGS sequence"/>
</dbReference>
<feature type="transmembrane region" description="Helical" evidence="1">
    <location>
        <begin position="179"/>
        <end position="200"/>
    </location>
</feature>
<feature type="transmembrane region" description="Helical" evidence="1">
    <location>
        <begin position="34"/>
        <end position="56"/>
    </location>
</feature>
<evidence type="ECO:0000313" key="2">
    <source>
        <dbReference type="EMBL" id="KAJ3503504.1"/>
    </source>
</evidence>
<keyword evidence="3" id="KW-1185">Reference proteome</keyword>
<sequence length="232" mass="26507">MAVIWGFDLSEMSWSAFEHRRMFEKRWYLRRERFIIYQLAMLIALAAECTATYALAKYEFLQSNIGRLSGHTASLHSNDIRAAAILTIVFCVFVATLFGADFFFLLFWPKRRYPRWYDMTKKAIAVWICLGVGAAAIMSTIVVAMNEAYISGVGDRTAIELVDSYPRPPLVYRTFPQNIAWVVLLWLALIPTISSTMLMFKSSVHDSRYGTMPKNIIDLNDAGDVGPPRHEE</sequence>
<organism evidence="2 3">
    <name type="scientific">Agrocybe chaxingu</name>
    <dbReference type="NCBI Taxonomy" id="84603"/>
    <lineage>
        <taxon>Eukaryota</taxon>
        <taxon>Fungi</taxon>
        <taxon>Dikarya</taxon>
        <taxon>Basidiomycota</taxon>
        <taxon>Agaricomycotina</taxon>
        <taxon>Agaricomycetes</taxon>
        <taxon>Agaricomycetidae</taxon>
        <taxon>Agaricales</taxon>
        <taxon>Agaricineae</taxon>
        <taxon>Strophariaceae</taxon>
        <taxon>Agrocybe</taxon>
    </lineage>
</organism>
<accession>A0A9W8JVB7</accession>
<dbReference type="EMBL" id="JANKHO010001132">
    <property type="protein sequence ID" value="KAJ3503504.1"/>
    <property type="molecule type" value="Genomic_DNA"/>
</dbReference>
<keyword evidence="1" id="KW-0812">Transmembrane</keyword>
<dbReference type="AlphaFoldDB" id="A0A9W8JVB7"/>
<dbReference type="OrthoDB" id="3596006at2759"/>